<feature type="domain" description="Sigma-54 factor interaction" evidence="5">
    <location>
        <begin position="153"/>
        <end position="383"/>
    </location>
</feature>
<dbReference type="PROSITE" id="PS50045">
    <property type="entry name" value="SIGMA54_INTERACT_4"/>
    <property type="match status" value="1"/>
</dbReference>
<dbReference type="Proteomes" id="UP000422764">
    <property type="component" value="Chromosome"/>
</dbReference>
<dbReference type="SMART" id="SM00382">
    <property type="entry name" value="AAA"/>
    <property type="match status" value="1"/>
</dbReference>
<dbReference type="PANTHER" id="PTHR32071">
    <property type="entry name" value="TRANSCRIPTIONAL REGULATORY PROTEIN"/>
    <property type="match status" value="1"/>
</dbReference>
<dbReference type="Gene3D" id="1.10.10.60">
    <property type="entry name" value="Homeodomain-like"/>
    <property type="match status" value="1"/>
</dbReference>
<dbReference type="NCBIfam" id="TIGR00229">
    <property type="entry name" value="sensory_box"/>
    <property type="match status" value="1"/>
</dbReference>
<dbReference type="InterPro" id="IPR025943">
    <property type="entry name" value="Sigma_54_int_dom_ATP-bd_2"/>
</dbReference>
<dbReference type="PANTHER" id="PTHR32071:SF57">
    <property type="entry name" value="C4-DICARBOXYLATE TRANSPORT TRANSCRIPTIONAL REGULATORY PROTEIN DCTD"/>
    <property type="match status" value="1"/>
</dbReference>
<dbReference type="Gene3D" id="3.30.450.20">
    <property type="entry name" value="PAS domain"/>
    <property type="match status" value="1"/>
</dbReference>
<dbReference type="SUPFAM" id="SSF52540">
    <property type="entry name" value="P-loop containing nucleoside triphosphate hydrolases"/>
    <property type="match status" value="1"/>
</dbReference>
<dbReference type="InterPro" id="IPR000014">
    <property type="entry name" value="PAS"/>
</dbReference>
<dbReference type="InterPro" id="IPR035965">
    <property type="entry name" value="PAS-like_dom_sf"/>
</dbReference>
<dbReference type="EMBL" id="CP046522">
    <property type="protein sequence ID" value="QGU94059.1"/>
    <property type="molecule type" value="Genomic_DNA"/>
</dbReference>
<sequence>MNEEVIAKQAYYSLIKGEGFNKDFNNILLKALDSVSDGISFCDKDGYLLYVNNACCEILGTNKEEILNKKVDTLSPDKPMLMEVIEKKKSIIDVEYFWNFEGKRTHLINSGYPIIDEEGNVLGAIDIFRSIERSRELANTIAGHQAFFMFHDIVGEDSRLKEVINLAKIFSKSDESILIFGETGTGKELFAQSIHNYSNRKAKPFVALNCANLPNELIDSELFGYEEGAFTGARKGGRPGKFELANGGTLFLDELGEMQIHIQAKLLRVLETMCINRIGGNKPISVDVRIIAATNKRLEDLVEEGKFRRDLYYRLKVLFLEVPPLRERGEDVAMLADYFLKKLASKGNKHIKGISSRAKEMLTVHNWQGNVRELENTISRSMFICEGDLITEETLIMAGLKETDYEEVVRKDSIKINRSILIDTLKLAKGNKKKAAEILGISRPTLYKFIKKYNL</sequence>
<evidence type="ECO:0000256" key="1">
    <source>
        <dbReference type="ARBA" id="ARBA00022741"/>
    </source>
</evidence>
<dbReference type="InterPro" id="IPR002197">
    <property type="entry name" value="HTH_Fis"/>
</dbReference>
<dbReference type="CDD" id="cd00130">
    <property type="entry name" value="PAS"/>
    <property type="match status" value="1"/>
</dbReference>
<keyword evidence="1" id="KW-0547">Nucleotide-binding</keyword>
<dbReference type="SMART" id="SM00091">
    <property type="entry name" value="PAS"/>
    <property type="match status" value="1"/>
</dbReference>
<dbReference type="GO" id="GO:0005524">
    <property type="term" value="F:ATP binding"/>
    <property type="evidence" value="ECO:0007669"/>
    <property type="project" value="UniProtKB-KW"/>
</dbReference>
<keyword evidence="8" id="KW-1185">Reference proteome</keyword>
<dbReference type="Pfam" id="PF02954">
    <property type="entry name" value="HTH_8"/>
    <property type="match status" value="1"/>
</dbReference>
<keyword evidence="3" id="KW-0805">Transcription regulation</keyword>
<evidence type="ECO:0000256" key="4">
    <source>
        <dbReference type="ARBA" id="ARBA00023163"/>
    </source>
</evidence>
<name>A0A6I6EK82_9CLOT</name>
<proteinExistence type="predicted"/>
<reference evidence="7 8" key="1">
    <citation type="submission" date="2019-12" db="EMBL/GenBank/DDBJ databases">
        <title>Genome sequenceing of Clostridium bovifaecis.</title>
        <authorList>
            <person name="Yao Y."/>
        </authorList>
    </citation>
    <scope>NUCLEOTIDE SEQUENCE [LARGE SCALE GENOMIC DNA]</scope>
    <source>
        <strain evidence="7 8">BXX</strain>
    </source>
</reference>
<keyword evidence="2" id="KW-0067">ATP-binding</keyword>
<dbReference type="GO" id="GO:0043565">
    <property type="term" value="F:sequence-specific DNA binding"/>
    <property type="evidence" value="ECO:0007669"/>
    <property type="project" value="InterPro"/>
</dbReference>
<dbReference type="InterPro" id="IPR003593">
    <property type="entry name" value="AAA+_ATPase"/>
</dbReference>
<dbReference type="SUPFAM" id="SSF55785">
    <property type="entry name" value="PYP-like sensor domain (PAS domain)"/>
    <property type="match status" value="1"/>
</dbReference>
<dbReference type="Pfam" id="PF00158">
    <property type="entry name" value="Sigma54_activat"/>
    <property type="match status" value="1"/>
</dbReference>
<evidence type="ECO:0000259" key="6">
    <source>
        <dbReference type="PROSITE" id="PS50112"/>
    </source>
</evidence>
<dbReference type="GO" id="GO:0006355">
    <property type="term" value="P:regulation of DNA-templated transcription"/>
    <property type="evidence" value="ECO:0007669"/>
    <property type="project" value="InterPro"/>
</dbReference>
<dbReference type="InterPro" id="IPR027417">
    <property type="entry name" value="P-loop_NTPase"/>
</dbReference>
<gene>
    <name evidence="7" type="ORF">GOM49_01935</name>
</gene>
<keyword evidence="4" id="KW-0804">Transcription</keyword>
<dbReference type="FunFam" id="3.40.50.300:FF:000006">
    <property type="entry name" value="DNA-binding transcriptional regulator NtrC"/>
    <property type="match status" value="1"/>
</dbReference>
<dbReference type="Gene3D" id="1.10.8.60">
    <property type="match status" value="1"/>
</dbReference>
<dbReference type="Gene3D" id="3.40.50.300">
    <property type="entry name" value="P-loop containing nucleotide triphosphate hydrolases"/>
    <property type="match status" value="1"/>
</dbReference>
<evidence type="ECO:0000256" key="2">
    <source>
        <dbReference type="ARBA" id="ARBA00022840"/>
    </source>
</evidence>
<dbReference type="Pfam" id="PF13426">
    <property type="entry name" value="PAS_9"/>
    <property type="match status" value="1"/>
</dbReference>
<dbReference type="InterPro" id="IPR025662">
    <property type="entry name" value="Sigma_54_int_dom_ATP-bd_1"/>
</dbReference>
<protein>
    <submittedName>
        <fullName evidence="7">PAS domain-containing protein</fullName>
    </submittedName>
</protein>
<dbReference type="PROSITE" id="PS50112">
    <property type="entry name" value="PAS"/>
    <property type="match status" value="1"/>
</dbReference>
<dbReference type="AlphaFoldDB" id="A0A6I6EK82"/>
<dbReference type="InterPro" id="IPR009057">
    <property type="entry name" value="Homeodomain-like_sf"/>
</dbReference>
<evidence type="ECO:0000259" key="5">
    <source>
        <dbReference type="PROSITE" id="PS50045"/>
    </source>
</evidence>
<dbReference type="Pfam" id="PF25601">
    <property type="entry name" value="AAA_lid_14"/>
    <property type="match status" value="1"/>
</dbReference>
<dbReference type="CDD" id="cd00009">
    <property type="entry name" value="AAA"/>
    <property type="match status" value="1"/>
</dbReference>
<dbReference type="InterPro" id="IPR058031">
    <property type="entry name" value="AAA_lid_NorR"/>
</dbReference>
<dbReference type="InterPro" id="IPR002078">
    <property type="entry name" value="Sigma_54_int"/>
</dbReference>
<evidence type="ECO:0000256" key="3">
    <source>
        <dbReference type="ARBA" id="ARBA00023015"/>
    </source>
</evidence>
<evidence type="ECO:0000313" key="8">
    <source>
        <dbReference type="Proteomes" id="UP000422764"/>
    </source>
</evidence>
<accession>A0A6I6EK82</accession>
<dbReference type="SUPFAM" id="SSF46689">
    <property type="entry name" value="Homeodomain-like"/>
    <property type="match status" value="1"/>
</dbReference>
<organism evidence="7 8">
    <name type="scientific">Clostridium bovifaecis</name>
    <dbReference type="NCBI Taxonomy" id="2184719"/>
    <lineage>
        <taxon>Bacteria</taxon>
        <taxon>Bacillati</taxon>
        <taxon>Bacillota</taxon>
        <taxon>Clostridia</taxon>
        <taxon>Eubacteriales</taxon>
        <taxon>Clostridiaceae</taxon>
        <taxon>Clostridium</taxon>
    </lineage>
</organism>
<dbReference type="PROSITE" id="PS00676">
    <property type="entry name" value="SIGMA54_INTERACT_2"/>
    <property type="match status" value="1"/>
</dbReference>
<feature type="domain" description="PAS" evidence="6">
    <location>
        <begin position="24"/>
        <end position="77"/>
    </location>
</feature>
<evidence type="ECO:0000313" key="7">
    <source>
        <dbReference type="EMBL" id="QGU94059.1"/>
    </source>
</evidence>
<dbReference type="PRINTS" id="PR01590">
    <property type="entry name" value="HTHFIS"/>
</dbReference>
<dbReference type="PROSITE" id="PS00675">
    <property type="entry name" value="SIGMA54_INTERACT_1"/>
    <property type="match status" value="1"/>
</dbReference>